<evidence type="ECO:0000256" key="1">
    <source>
        <dbReference type="SAM" id="Phobius"/>
    </source>
</evidence>
<gene>
    <name evidence="2" type="ORF">UFOVP244_111</name>
</gene>
<feature type="transmembrane region" description="Helical" evidence="1">
    <location>
        <begin position="30"/>
        <end position="50"/>
    </location>
</feature>
<organism evidence="2">
    <name type="scientific">uncultured Caudovirales phage</name>
    <dbReference type="NCBI Taxonomy" id="2100421"/>
    <lineage>
        <taxon>Viruses</taxon>
        <taxon>Duplodnaviria</taxon>
        <taxon>Heunggongvirae</taxon>
        <taxon>Uroviricota</taxon>
        <taxon>Caudoviricetes</taxon>
        <taxon>Peduoviridae</taxon>
        <taxon>Maltschvirus</taxon>
        <taxon>Maltschvirus maltsch</taxon>
    </lineage>
</organism>
<feature type="transmembrane region" description="Helical" evidence="1">
    <location>
        <begin position="62"/>
        <end position="92"/>
    </location>
</feature>
<sequence length="93" mass="10479">MNEDESIQEEIGTVHVATLPEVLKDRLLDVGLAVTTAVVIVYVFVCLFDYSNKPAVLKWWHYPGLVAGFTLLAASFVVLVFLLMFLPLILFFF</sequence>
<keyword evidence="1" id="KW-0812">Transmembrane</keyword>
<evidence type="ECO:0000313" key="2">
    <source>
        <dbReference type="EMBL" id="CAB5221226.1"/>
    </source>
</evidence>
<proteinExistence type="predicted"/>
<dbReference type="EMBL" id="LR798292">
    <property type="protein sequence ID" value="CAB5221226.1"/>
    <property type="molecule type" value="Genomic_DNA"/>
</dbReference>
<protein>
    <submittedName>
        <fullName evidence="2">Uncharacterized protein</fullName>
    </submittedName>
</protein>
<accession>A0A6J7WTE2</accession>
<keyword evidence="1" id="KW-0472">Membrane</keyword>
<reference evidence="2" key="1">
    <citation type="submission" date="2020-05" db="EMBL/GenBank/DDBJ databases">
        <authorList>
            <person name="Chiriac C."/>
            <person name="Salcher M."/>
            <person name="Ghai R."/>
            <person name="Kavagutti S V."/>
        </authorList>
    </citation>
    <scope>NUCLEOTIDE SEQUENCE</scope>
</reference>
<keyword evidence="1" id="KW-1133">Transmembrane helix</keyword>
<name>A0A6J7WTE2_9CAUD</name>